<reference evidence="2" key="1">
    <citation type="submission" date="2025-08" db="UniProtKB">
        <authorList>
            <consortium name="RefSeq"/>
        </authorList>
    </citation>
    <scope>IDENTIFICATION</scope>
</reference>
<gene>
    <name evidence="2" type="primary">Akna</name>
</gene>
<sequence>MASSGMEVRWAGPGLGKGPQRRRWAWAEEKNADGSSAQGWKDNATSPELLEDFRQAQQHLSPLEWDPDPQGLEESLGAGTEAEDVDSPESSTLPLPWLPQQDGQLDVTGEEPNEAGNPKGKATGESSPSPGCETALLLEDEGDASPMALGWGQATGWVDTDQEARGNGPSEPPEVHQSAEVCLARFWSSGTVSLGHPSDSLDSTWEEETDIPQPTALRDALPQSPHHHHLPPDDRTRGGVALATPTEFQYCSALPVQSPLHTTGRGGRETTGLSSPRPKDQTWKQTKTSVKPLPSRFTGSISPLNPQPRPAQKNRSQPRQGATLASHSSSDAPKYGRGRLNYPLPDFSKVGPRVRFPKDESYRPPKSKGHNQQPQVPTGPLIFKSPAEIVREVLLSGGEAKEPPADHPITRIPQEFQTPEQATELVHQLQEDYCKLLTKYAEAENTIDQLRLGAKVNLYSDPPQPSHSIHLGVVPQGTKVLSFTIPRPHSAEWWPSATQNPHASAATGRLSARGDLSPSSPPSMPTSGWLPDSQGTTIDQPSAEWTQALASQASQLLAKVKSFEGLMQAECLTPQDQLQSFQQLRATHAALEDNYLQAYRGQHLAPQHVGPKRMPGDADPCRELEAEINQLGIRLEELKDHMDRTQREPEPPGPNLPWDSGPAMSLPNQPACLPTIPAIQTLYPQPATTVPASPCMLNVEVSPHSSGTVSSPLDVPGPLRDKELQMEQDFHGLLDRYISVKSLPEALRMEEKEEEEEEAEEEEKEGENCHILEADGPASAPGRAGAARVPPRQHPAQAERSHRAPLQEAMEPPAFQTSVTSDRYMPGRGKAEAAPSGPGILSNPPDPKSTASHQSSMTSLEGSSTLEHLPHKSPRCAGGPHVEEPWMASPETDSGFVGSETSRVSPLTQTPEHRLSHISTPGRSTQCFTASAPHEGASHPKARDLVVPKRAAEPSTPRSRAQRHLSTLSSPLRQGTPVSRLERTLAADMVVPSSELKGQKRISEKLLPGRTISPAPTPVPAAASLPHGPAESTPNLFVTRTGRDQAIRDLQAEVSRLRLRLEDSLHQPCQGSPICSTSAFDRSARSRDQPMDSSVTWGSHCGSKSTERLSREPEGAEPAVPRGRQRARSSSVPREVPQLSLSSESESLSPQLSSEKSRIPKDHPWAARDGTRGAGSGKRSDRVSFRGQYTGQEYHVLSPKAVQKDSNTASCPHCQPIRVQDSGNAAKDPLEPPATNALCCPLCGQVGSPAEGDGPGSVPSGTEKASPRRNAPPTSSPKQKSRRAGSPAQPPPGLWYLAAVPPAPAPPACAYISSVPVMPYPSATVYYVPPAPTSAPAASPRPAQRHRHSIQLNLDELDELQAALSQAARAAESVRSTTRQMRRSLAADLRQARDLRGSCLF</sequence>
<dbReference type="RefSeq" id="XP_073907284.1">
    <property type="nucleotide sequence ID" value="XM_074051183.1"/>
</dbReference>
<organism evidence="1 2">
    <name type="scientific">Castor canadensis</name>
    <name type="common">American beaver</name>
    <dbReference type="NCBI Taxonomy" id="51338"/>
    <lineage>
        <taxon>Eukaryota</taxon>
        <taxon>Metazoa</taxon>
        <taxon>Chordata</taxon>
        <taxon>Craniata</taxon>
        <taxon>Vertebrata</taxon>
        <taxon>Euteleostomi</taxon>
        <taxon>Mammalia</taxon>
        <taxon>Eutheria</taxon>
        <taxon>Euarchontoglires</taxon>
        <taxon>Glires</taxon>
        <taxon>Rodentia</taxon>
        <taxon>Castorimorpha</taxon>
        <taxon>Castoridae</taxon>
        <taxon>Castor</taxon>
    </lineage>
</organism>
<evidence type="ECO:0000313" key="1">
    <source>
        <dbReference type="Proteomes" id="UP001732720"/>
    </source>
</evidence>
<name>A0AC58KQS5_CASCN</name>
<dbReference type="Proteomes" id="UP001732720">
    <property type="component" value="Chromosome 13"/>
</dbReference>
<accession>A0AC58KQS5</accession>
<protein>
    <submittedName>
        <fullName evidence="2">Microtubule organization protein AKNA isoform X1</fullName>
    </submittedName>
</protein>
<evidence type="ECO:0000313" key="2">
    <source>
        <dbReference type="RefSeq" id="XP_073907284.1"/>
    </source>
</evidence>
<proteinExistence type="predicted"/>
<keyword evidence="1" id="KW-1185">Reference proteome</keyword>